<protein>
    <submittedName>
        <fullName evidence="1">Uncharacterized protein</fullName>
    </submittedName>
</protein>
<sequence>MHRPTLLLTDSNSPPTPRRSSILRRSSLVTTEISLALTQYATQVSSRTATSLLVHYYPSLEKTKSHPLPLLLVFQVSLKVPLPSNPPPGTEPKSGGGFCLTAEEVLRRKNNNLCSYCGSKDHLLPACPLSKCSSFVNKSSTLTLLSLINTSKSLTVLVTINGPLGKIKVLVLLCCVWLQVTTSWRTRREIFITKDLRFEDSLELAFKEKLRAHTLISC</sequence>
<proteinExistence type="predicted"/>
<name>A0ACC2SP42_9FUNG</name>
<keyword evidence="2" id="KW-1185">Reference proteome</keyword>
<evidence type="ECO:0000313" key="2">
    <source>
        <dbReference type="Proteomes" id="UP001165960"/>
    </source>
</evidence>
<dbReference type="Proteomes" id="UP001165960">
    <property type="component" value="Unassembled WGS sequence"/>
</dbReference>
<evidence type="ECO:0000313" key="1">
    <source>
        <dbReference type="EMBL" id="KAJ9064120.1"/>
    </source>
</evidence>
<comment type="caution">
    <text evidence="1">The sequence shown here is derived from an EMBL/GenBank/DDBJ whole genome shotgun (WGS) entry which is preliminary data.</text>
</comment>
<accession>A0ACC2SP42</accession>
<dbReference type="EMBL" id="QTSX02004530">
    <property type="protein sequence ID" value="KAJ9064120.1"/>
    <property type="molecule type" value="Genomic_DNA"/>
</dbReference>
<reference evidence="1" key="1">
    <citation type="submission" date="2022-04" db="EMBL/GenBank/DDBJ databases">
        <title>Genome of the entomopathogenic fungus Entomophthora muscae.</title>
        <authorList>
            <person name="Elya C."/>
            <person name="Lovett B.R."/>
            <person name="Lee E."/>
            <person name="Macias A.M."/>
            <person name="Hajek A.E."/>
            <person name="De Bivort B.L."/>
            <person name="Kasson M.T."/>
            <person name="De Fine Licht H.H."/>
            <person name="Stajich J.E."/>
        </authorList>
    </citation>
    <scope>NUCLEOTIDE SEQUENCE</scope>
    <source>
        <strain evidence="1">Berkeley</strain>
    </source>
</reference>
<organism evidence="1 2">
    <name type="scientific">Entomophthora muscae</name>
    <dbReference type="NCBI Taxonomy" id="34485"/>
    <lineage>
        <taxon>Eukaryota</taxon>
        <taxon>Fungi</taxon>
        <taxon>Fungi incertae sedis</taxon>
        <taxon>Zoopagomycota</taxon>
        <taxon>Entomophthoromycotina</taxon>
        <taxon>Entomophthoromycetes</taxon>
        <taxon>Entomophthorales</taxon>
        <taxon>Entomophthoraceae</taxon>
        <taxon>Entomophthora</taxon>
    </lineage>
</organism>
<gene>
    <name evidence="1" type="ORF">DSO57_1033723</name>
</gene>